<dbReference type="Pfam" id="PF24883">
    <property type="entry name" value="NPHP3_N"/>
    <property type="match status" value="1"/>
</dbReference>
<sequence>MDIVGFVSSIITFVDASAKCIQLLTEIYKSDKSLPREVGELEDITRSFKEKRLKLPPNTGSSQDHADMESLSNKCQEVAERIDSKIIKKIHSTHKSIKVAKAFWLTLTEKGEFRSIQHDLENVKEGFKSLLLSVICQSGSDIKVQLSDLKDANDIGAKRLEDSIFELCKHIESNSLSISQFHQKLDQRLVEERTAERKVEVILERLRFPLQDARVQKISDTDAGTYDWITHGGNYSQICPDDAGQEEKDAYKGCEEEAENLRGQAATEFQSFLQNKVEGTSNSFLILGRPGSGKSTLMKYLADHSLVKQDLEAWAAKENKTLVIGKFFFSITQGGKLTWEDGLYRTLLHQILSACPELFEEILPREVGVMTETDMGERAPENGFKSLFLSETQATKKYCFCFFIDGLDEFRLKKEAHQNNGAIMDLVEKLQQWSRSTFTSTKIVFSSRPLGNLEKQFDKSLSLHPLTRRDIFHSAITNFKRQSERRPFNYVSLSQSIAEKANGVFLWATLVISSLRNAEADGHDPRTFLDRVDKMPDEINDIYTNMLHRIKMEDRRDAAMLLRLAALKPHNFRLNTLVCTWLENLRDPEFPFNHPDGIYSSEEIANRVNRASRRLGALAHGLLEVVHTPYPETRNRSIPASSRQFFESSIVFMHRTAQDFIIDIINTERGEKDHRDYTLPWPDDNDDDITSTKDMKSNLILRIFAAEMKFGLPPDNDGGHPERDLLDFGFWDKGSDRLQVSRFQTMGDFVGLANALKVFYLENDSGEAYFLRSQWAANVDMEYHFLFGKPRWSLNWALAWNGCALIQELERFGIEGMPREVGSQLAVLCMSSIHLIHDRAPVLLEWLLGNGHIKYSDTLPTFSDKLLGDVYYRMAVKKFANGAEEVKVAHNGRVVNVSIPMLDKLFEENSKRVQIWLLWLRVWAAHRADAQRNMNSGNQWVFFRQSCEMLEIWLKHGAPHDSIIIGTDNLAKLQSDTLTEDDLFCMDIGQLLRYHVSPPNMSELEKLLEGEEEEEEEETWTDMLWSMVNLWGHPDTMSVEDTTWIKYRRITDEELKTKDWRVCGTASRDDELLGGFNLDVGILAGMFASLHDATTPALISSLGHAAVSHPPIPGLVTQDLSDALEYIGLQHWLAPQPAEAGMYPSKLTEAHAIFAAHGEDLEAGLMAMRNFKSEQAFWKHVCGRLTTLVKSVPVVLTKVMLMGEEATNPKFLDALKDALADGGYAVGNTDGAQTRQLFVVGDESPEIDPIFASARGRQGMHDGDKKRRSDAKSEKTVK</sequence>
<dbReference type="InterPro" id="IPR027417">
    <property type="entry name" value="P-loop_NTPase"/>
</dbReference>
<keyword evidence="1" id="KW-0677">Repeat</keyword>
<accession>A0ABR0SXM8</accession>
<dbReference type="EMBL" id="JAVFKD010000002">
    <property type="protein sequence ID" value="KAK5996540.1"/>
    <property type="molecule type" value="Genomic_DNA"/>
</dbReference>
<dbReference type="InterPro" id="IPR056693">
    <property type="entry name" value="DUF7791"/>
</dbReference>
<evidence type="ECO:0008006" key="7">
    <source>
        <dbReference type="Google" id="ProtNLM"/>
    </source>
</evidence>
<dbReference type="PANTHER" id="PTHR10039:SF5">
    <property type="entry name" value="NACHT DOMAIN-CONTAINING PROTEIN"/>
    <property type="match status" value="1"/>
</dbReference>
<comment type="caution">
    <text evidence="5">The sequence shown here is derived from an EMBL/GenBank/DDBJ whole genome shotgun (WGS) entry which is preliminary data.</text>
</comment>
<feature type="domain" description="Nephrocystin 3-like N-terminal" evidence="3">
    <location>
        <begin position="268"/>
        <end position="448"/>
    </location>
</feature>
<feature type="region of interest" description="Disordered" evidence="2">
    <location>
        <begin position="1250"/>
        <end position="1278"/>
    </location>
</feature>
<feature type="domain" description="DUF7791" evidence="4">
    <location>
        <begin position="554"/>
        <end position="661"/>
    </location>
</feature>
<evidence type="ECO:0000313" key="6">
    <source>
        <dbReference type="Proteomes" id="UP001338125"/>
    </source>
</evidence>
<dbReference type="InterPro" id="IPR056884">
    <property type="entry name" value="NPHP3-like_N"/>
</dbReference>
<reference evidence="5 6" key="1">
    <citation type="submission" date="2024-01" db="EMBL/GenBank/DDBJ databases">
        <title>Complete genome of Cladobotryum mycophilum ATHUM6906.</title>
        <authorList>
            <person name="Christinaki A.C."/>
            <person name="Myridakis A.I."/>
            <person name="Kouvelis V.N."/>
        </authorList>
    </citation>
    <scope>NUCLEOTIDE SEQUENCE [LARGE SCALE GENOMIC DNA]</scope>
    <source>
        <strain evidence="5 6">ATHUM6906</strain>
    </source>
</reference>
<proteinExistence type="predicted"/>
<dbReference type="SUPFAM" id="SSF52540">
    <property type="entry name" value="P-loop containing nucleoside triphosphate hydrolases"/>
    <property type="match status" value="1"/>
</dbReference>
<evidence type="ECO:0000256" key="1">
    <source>
        <dbReference type="ARBA" id="ARBA00022737"/>
    </source>
</evidence>
<evidence type="ECO:0000256" key="2">
    <source>
        <dbReference type="SAM" id="MobiDB-lite"/>
    </source>
</evidence>
<dbReference type="Proteomes" id="UP001338125">
    <property type="component" value="Unassembled WGS sequence"/>
</dbReference>
<feature type="compositionally biased region" description="Basic and acidic residues" evidence="2">
    <location>
        <begin position="1259"/>
        <end position="1278"/>
    </location>
</feature>
<dbReference type="PANTHER" id="PTHR10039">
    <property type="entry name" value="AMELOGENIN"/>
    <property type="match status" value="1"/>
</dbReference>
<gene>
    <name evidence="5" type="ORF">PT974_01875</name>
</gene>
<name>A0ABR0SXM8_9HYPO</name>
<evidence type="ECO:0000259" key="3">
    <source>
        <dbReference type="Pfam" id="PF24883"/>
    </source>
</evidence>
<keyword evidence="6" id="KW-1185">Reference proteome</keyword>
<evidence type="ECO:0000259" key="4">
    <source>
        <dbReference type="Pfam" id="PF25053"/>
    </source>
</evidence>
<dbReference type="Gene3D" id="3.40.50.300">
    <property type="entry name" value="P-loop containing nucleotide triphosphate hydrolases"/>
    <property type="match status" value="1"/>
</dbReference>
<protein>
    <recommendedName>
        <fullName evidence="7">NACHT domain-containing protein</fullName>
    </recommendedName>
</protein>
<dbReference type="Pfam" id="PF25053">
    <property type="entry name" value="DUF7791"/>
    <property type="match status" value="1"/>
</dbReference>
<organism evidence="5 6">
    <name type="scientific">Cladobotryum mycophilum</name>
    <dbReference type="NCBI Taxonomy" id="491253"/>
    <lineage>
        <taxon>Eukaryota</taxon>
        <taxon>Fungi</taxon>
        <taxon>Dikarya</taxon>
        <taxon>Ascomycota</taxon>
        <taxon>Pezizomycotina</taxon>
        <taxon>Sordariomycetes</taxon>
        <taxon>Hypocreomycetidae</taxon>
        <taxon>Hypocreales</taxon>
        <taxon>Hypocreaceae</taxon>
        <taxon>Cladobotryum</taxon>
    </lineage>
</organism>
<evidence type="ECO:0000313" key="5">
    <source>
        <dbReference type="EMBL" id="KAK5996540.1"/>
    </source>
</evidence>